<dbReference type="InterPro" id="IPR012434">
    <property type="entry name" value="DUF1631"/>
</dbReference>
<evidence type="ECO:0000313" key="3">
    <source>
        <dbReference type="Proteomes" id="UP000295341"/>
    </source>
</evidence>
<proteinExistence type="predicted"/>
<dbReference type="Proteomes" id="UP000295341">
    <property type="component" value="Unassembled WGS sequence"/>
</dbReference>
<dbReference type="OrthoDB" id="6188167at2"/>
<accession>A0A4S3K1E6</accession>
<comment type="caution">
    <text evidence="2">The sequence shown here is derived from an EMBL/GenBank/DDBJ whole genome shotgun (WGS) entry which is preliminary data.</text>
</comment>
<evidence type="ECO:0000256" key="1">
    <source>
        <dbReference type="SAM" id="MobiDB-lite"/>
    </source>
</evidence>
<reference evidence="2 3" key="1">
    <citation type="submission" date="2019-03" db="EMBL/GenBank/DDBJ databases">
        <title>Genomic Encyclopedia of Type Strains, Phase IV (KMG-IV): sequencing the most valuable type-strain genomes for metagenomic binning, comparative biology and taxonomic classification.</title>
        <authorList>
            <person name="Goeker M."/>
        </authorList>
    </citation>
    <scope>NUCLEOTIDE SEQUENCE [LARGE SCALE GENOMIC DNA]</scope>
    <source>
        <strain evidence="2 3">DSM 26377</strain>
    </source>
</reference>
<dbReference type="Pfam" id="PF07793">
    <property type="entry name" value="DUF1631"/>
    <property type="match status" value="2"/>
</dbReference>
<name>A0A4S3K1E6_9GAMM</name>
<feature type="region of interest" description="Disordered" evidence="1">
    <location>
        <begin position="515"/>
        <end position="534"/>
    </location>
</feature>
<gene>
    <name evidence="2" type="ORF">DFR24_0441</name>
</gene>
<sequence length="628" mass="67108">MNQDSGHQPPAAGSAAAEWGLQAAQSMLRRMLDSADDTLFELSGRKMSDEERRGCFDAMRVLRKSGPALARGFDQALRPGGIPAPAPAAVITAPSGELTLSLRADDDVQQEITAGNTAGRVDNLAQQMLWEYGLRVAHIPANSDIRAKLEGLRPKALVAAFNAALQALELGPEIRPILFKLFERQLMADANAYFESLNTKLEAEGFTDKAVPARRTESAVFGSGGGGGGAGAAPPSYSVPSTLVNSLSQWGLPSNSWQAAPETQATFTAGAPQRLTLVSQLIDETGSRWPREEMDALRRLILPIVQIALSDSSFFSDAKHPARTLISGLESLAAEPAPARSARLAAAETALRGLQQQYRPPASVAPLAQSELQGFLSSQRSPKTDTSARMASAKAAAHEQVKAAGSGYELPVGLAPFLTEVWIPLVSALSLRFGVGTPEWTRSKELLQRLFGECRWLTGHVEPALVDTILDDVSGEMRVMAVPPNLVLRACTLLRDGLSSEALVMQRLDLETFAPRGRSAGAPTKPQEKSAAGPADHLVDWRAGMPVGAWFRVFDRRTNRTLWMTADVFYPEAASVSFTGFDAQVRINVGKSEFLGDLRDGKAEAVNASPAQAEAIARLVASVTKAAA</sequence>
<evidence type="ECO:0000313" key="2">
    <source>
        <dbReference type="EMBL" id="TDU31083.1"/>
    </source>
</evidence>
<protein>
    <submittedName>
        <fullName evidence="2">Uncharacterized protein DUF1631</fullName>
    </submittedName>
</protein>
<organism evidence="2 3">
    <name type="scientific">Panacagrimonas perspica</name>
    <dbReference type="NCBI Taxonomy" id="381431"/>
    <lineage>
        <taxon>Bacteria</taxon>
        <taxon>Pseudomonadati</taxon>
        <taxon>Pseudomonadota</taxon>
        <taxon>Gammaproteobacteria</taxon>
        <taxon>Nevskiales</taxon>
        <taxon>Nevskiaceae</taxon>
        <taxon>Panacagrimonas</taxon>
    </lineage>
</organism>
<dbReference type="EMBL" id="SOBT01000008">
    <property type="protein sequence ID" value="TDU31083.1"/>
    <property type="molecule type" value="Genomic_DNA"/>
</dbReference>
<dbReference type="AlphaFoldDB" id="A0A4S3K1E6"/>
<dbReference type="RefSeq" id="WP_133879700.1">
    <property type="nucleotide sequence ID" value="NZ_MWIN01000022.1"/>
</dbReference>
<keyword evidence="3" id="KW-1185">Reference proteome</keyword>